<feature type="region of interest" description="Disordered" evidence="1">
    <location>
        <begin position="429"/>
        <end position="471"/>
    </location>
</feature>
<protein>
    <submittedName>
        <fullName evidence="2">Uncharacterized protein</fullName>
    </submittedName>
</protein>
<feature type="region of interest" description="Disordered" evidence="1">
    <location>
        <begin position="219"/>
        <end position="239"/>
    </location>
</feature>
<dbReference type="EMBL" id="KZ613485">
    <property type="protein sequence ID" value="PMD20364.1"/>
    <property type="molecule type" value="Genomic_DNA"/>
</dbReference>
<evidence type="ECO:0000256" key="1">
    <source>
        <dbReference type="SAM" id="MobiDB-lite"/>
    </source>
</evidence>
<dbReference type="Proteomes" id="UP000235672">
    <property type="component" value="Unassembled WGS sequence"/>
</dbReference>
<dbReference type="AlphaFoldDB" id="A0A2J6Q2F0"/>
<accession>A0A2J6Q2F0</accession>
<evidence type="ECO:0000313" key="2">
    <source>
        <dbReference type="EMBL" id="PMD20364.1"/>
    </source>
</evidence>
<name>A0A2J6Q2F0_9HELO</name>
<keyword evidence="3" id="KW-1185">Reference proteome</keyword>
<feature type="compositionally biased region" description="Basic and acidic residues" evidence="1">
    <location>
        <begin position="30"/>
        <end position="44"/>
    </location>
</feature>
<organism evidence="2 3">
    <name type="scientific">Hyaloscypha hepaticicola</name>
    <dbReference type="NCBI Taxonomy" id="2082293"/>
    <lineage>
        <taxon>Eukaryota</taxon>
        <taxon>Fungi</taxon>
        <taxon>Dikarya</taxon>
        <taxon>Ascomycota</taxon>
        <taxon>Pezizomycotina</taxon>
        <taxon>Leotiomycetes</taxon>
        <taxon>Helotiales</taxon>
        <taxon>Hyaloscyphaceae</taxon>
        <taxon>Hyaloscypha</taxon>
    </lineage>
</organism>
<evidence type="ECO:0000313" key="3">
    <source>
        <dbReference type="Proteomes" id="UP000235672"/>
    </source>
</evidence>
<feature type="region of interest" description="Disordered" evidence="1">
    <location>
        <begin position="145"/>
        <end position="165"/>
    </location>
</feature>
<gene>
    <name evidence="2" type="ORF">NA56DRAFT_704700</name>
</gene>
<feature type="compositionally biased region" description="Polar residues" evidence="1">
    <location>
        <begin position="147"/>
        <end position="165"/>
    </location>
</feature>
<reference evidence="2 3" key="1">
    <citation type="submission" date="2016-05" db="EMBL/GenBank/DDBJ databases">
        <title>A degradative enzymes factory behind the ericoid mycorrhizal symbiosis.</title>
        <authorList>
            <consortium name="DOE Joint Genome Institute"/>
            <person name="Martino E."/>
            <person name="Morin E."/>
            <person name="Grelet G."/>
            <person name="Kuo A."/>
            <person name="Kohler A."/>
            <person name="Daghino S."/>
            <person name="Barry K."/>
            <person name="Choi C."/>
            <person name="Cichocki N."/>
            <person name="Clum A."/>
            <person name="Copeland A."/>
            <person name="Hainaut M."/>
            <person name="Haridas S."/>
            <person name="Labutti K."/>
            <person name="Lindquist E."/>
            <person name="Lipzen A."/>
            <person name="Khouja H.-R."/>
            <person name="Murat C."/>
            <person name="Ohm R."/>
            <person name="Olson A."/>
            <person name="Spatafora J."/>
            <person name="Veneault-Fourrey C."/>
            <person name="Henrissat B."/>
            <person name="Grigoriev I."/>
            <person name="Martin F."/>
            <person name="Perotto S."/>
        </authorList>
    </citation>
    <scope>NUCLEOTIDE SEQUENCE [LARGE SCALE GENOMIC DNA]</scope>
    <source>
        <strain evidence="2 3">UAMH 7357</strain>
    </source>
</reference>
<proteinExistence type="predicted"/>
<feature type="region of interest" description="Disordered" evidence="1">
    <location>
        <begin position="30"/>
        <end position="58"/>
    </location>
</feature>
<feature type="compositionally biased region" description="Polar residues" evidence="1">
    <location>
        <begin position="447"/>
        <end position="456"/>
    </location>
</feature>
<sequence length="579" mass="64323">MPFSSTAVDKLESLGALDKYDEAEELELDHRLEDISLPRTKEAEESLSQQVPYPPKGVEQREINKLLIEETKASLAESRVQRGPSPLEAAEPREFWSRIGEKKFRLRLETDSNENIYITGIVKNDEEARKREDAEVIAIQEEPVSYPTPSEPETQTSGEWGRQSTQAMSLKVPSLLLDQETSSVAPGNSPMQLAEEQPVWLKKALRTVPFVEETVTGKGWASERSEGGAPKGKKAKKMSRRRSLFMGNWNMGEEDVTTAWRKGLDTKTAPIRRENVNAAEKTKPFLPQKVLGCKVCGAVHIPPNPDTLVQAEAQWNAFEQMIKDPDILKRLSSHPSTKRLLGDMGLTQHISVLRDGLGGMTRDRSFDLLLYDCMSKYGLCKALSLFKRFEKQSMVKRISELFYQLKSLEDGMAVQEIAKTDIESIADRNDSRTISRPMESGRAEYSFPTQTSSEDILQSEEHGNKSISQNATSLSGLPAITQGEVPAMKLAKHGVSSTGMELQIEEQIVPSSSPTSTEVVPAQFGSQSGIGRGRNGDARVKKSNSSGDLISLVLTGDARSDEDGTWWKGYMTTIRSQVR</sequence>